<evidence type="ECO:0000313" key="5">
    <source>
        <dbReference type="Proteomes" id="UP000694240"/>
    </source>
</evidence>
<dbReference type="Proteomes" id="UP000694240">
    <property type="component" value="Chromosome 6"/>
</dbReference>
<evidence type="ECO:0000256" key="2">
    <source>
        <dbReference type="SAM" id="Phobius"/>
    </source>
</evidence>
<keyword evidence="5" id="KW-1185">Reference proteome</keyword>
<feature type="domain" description="Thioredoxin" evidence="3">
    <location>
        <begin position="52"/>
        <end position="150"/>
    </location>
</feature>
<evidence type="ECO:0000256" key="1">
    <source>
        <dbReference type="ARBA" id="ARBA00004470"/>
    </source>
</evidence>
<dbReference type="PANTHER" id="PTHR45663">
    <property type="entry name" value="GEO12009P1"/>
    <property type="match status" value="1"/>
</dbReference>
<organism evidence="4 5">
    <name type="scientific">Arabidopsis thaliana x Arabidopsis arenosa</name>
    <dbReference type="NCBI Taxonomy" id="1240361"/>
    <lineage>
        <taxon>Eukaryota</taxon>
        <taxon>Viridiplantae</taxon>
        <taxon>Streptophyta</taxon>
        <taxon>Embryophyta</taxon>
        <taxon>Tracheophyta</taxon>
        <taxon>Spermatophyta</taxon>
        <taxon>Magnoliopsida</taxon>
        <taxon>eudicotyledons</taxon>
        <taxon>Gunneridae</taxon>
        <taxon>Pentapetalae</taxon>
        <taxon>rosids</taxon>
        <taxon>malvids</taxon>
        <taxon>Brassicales</taxon>
        <taxon>Brassicaceae</taxon>
        <taxon>Camelineae</taxon>
        <taxon>Arabidopsis</taxon>
    </lineage>
</organism>
<proteinExistence type="predicted"/>
<keyword evidence="2" id="KW-0812">Transmembrane</keyword>
<protein>
    <submittedName>
        <fullName evidence="4">Thioredoxin-like superfamily</fullName>
    </submittedName>
</protein>
<dbReference type="CDD" id="cd02947">
    <property type="entry name" value="TRX_family"/>
    <property type="match status" value="1"/>
</dbReference>
<sequence>MEQIRVLHHLVVMVMCLVCLGFHVGMCSESDRLIKTYVSSSLSSNDDLVYSVQSISEWEWDSLVLQSKIPVMVLFKTTLCPTCRLVQLEMDVLDFQFKDRFQFYTIDVNKANNIQERYEAFTIPTTIVFIGGDEVDRVIGYQPGELRNIVNKYT</sequence>
<dbReference type="Pfam" id="PF00085">
    <property type="entry name" value="Thioredoxin"/>
    <property type="match status" value="1"/>
</dbReference>
<keyword evidence="2" id="KW-1133">Transmembrane helix</keyword>
<dbReference type="EMBL" id="JAEFBK010000006">
    <property type="protein sequence ID" value="KAG7595042.1"/>
    <property type="molecule type" value="Genomic_DNA"/>
</dbReference>
<dbReference type="GO" id="GO:0015035">
    <property type="term" value="F:protein-disulfide reductase activity"/>
    <property type="evidence" value="ECO:0007669"/>
    <property type="project" value="TreeGrafter"/>
</dbReference>
<gene>
    <name evidence="4" type="ORF">ISN45_Aa01g037650</name>
</gene>
<evidence type="ECO:0000313" key="4">
    <source>
        <dbReference type="EMBL" id="KAG7595042.1"/>
    </source>
</evidence>
<dbReference type="GO" id="GO:0009570">
    <property type="term" value="C:chloroplast stroma"/>
    <property type="evidence" value="ECO:0007669"/>
    <property type="project" value="UniProtKB-SubCell"/>
</dbReference>
<dbReference type="PANTHER" id="PTHR45663:SF32">
    <property type="entry name" value="THIOREDOXIN FAMILY PROTEIN-RELATED"/>
    <property type="match status" value="1"/>
</dbReference>
<feature type="transmembrane region" description="Helical" evidence="2">
    <location>
        <begin position="6"/>
        <end position="25"/>
    </location>
</feature>
<dbReference type="AlphaFoldDB" id="A0A8T2CAB1"/>
<comment type="subcellular location">
    <subcellularLocation>
        <location evidence="1">Plastid</location>
        <location evidence="1">Chloroplast stroma</location>
    </subcellularLocation>
</comment>
<accession>A0A8T2CAB1</accession>
<comment type="caution">
    <text evidence="4">The sequence shown here is derived from an EMBL/GenBank/DDBJ whole genome shotgun (WGS) entry which is preliminary data.</text>
</comment>
<keyword evidence="2" id="KW-0472">Membrane</keyword>
<reference evidence="4 5" key="1">
    <citation type="submission" date="2020-12" db="EMBL/GenBank/DDBJ databases">
        <title>Concerted genomic and epigenomic changes stabilize Arabidopsis allopolyploids.</title>
        <authorList>
            <person name="Chen Z."/>
        </authorList>
    </citation>
    <scope>NUCLEOTIDE SEQUENCE [LARGE SCALE GENOMIC DNA]</scope>
    <source>
        <strain evidence="4">Allo738</strain>
        <tissue evidence="4">Leaf</tissue>
    </source>
</reference>
<evidence type="ECO:0000259" key="3">
    <source>
        <dbReference type="Pfam" id="PF00085"/>
    </source>
</evidence>
<name>A0A8T2CAB1_9BRAS</name>
<dbReference type="InterPro" id="IPR013766">
    <property type="entry name" value="Thioredoxin_domain"/>
</dbReference>